<evidence type="ECO:0000256" key="13">
    <source>
        <dbReference type="SAM" id="MobiDB-lite"/>
    </source>
</evidence>
<dbReference type="Gene3D" id="2.60.120.260">
    <property type="entry name" value="Galactose-binding domain-like"/>
    <property type="match status" value="1"/>
</dbReference>
<dbReference type="PROSITE" id="PS50022">
    <property type="entry name" value="FA58C_3"/>
    <property type="match status" value="1"/>
</dbReference>
<feature type="domain" description="Protein kinase" evidence="15">
    <location>
        <begin position="698"/>
        <end position="984"/>
    </location>
</feature>
<keyword evidence="9" id="KW-1015">Disulfide bond</keyword>
<keyword evidence="10 17" id="KW-0675">Receptor</keyword>
<evidence type="ECO:0000256" key="12">
    <source>
        <dbReference type="ARBA" id="ARBA00061639"/>
    </source>
</evidence>
<dbReference type="PROSITE" id="PS50011">
    <property type="entry name" value="PROTEIN_KINASE_DOM"/>
    <property type="match status" value="1"/>
</dbReference>
<feature type="compositionally biased region" description="Polar residues" evidence="13">
    <location>
        <begin position="674"/>
        <end position="689"/>
    </location>
</feature>
<dbReference type="PANTHER" id="PTHR24416:SF579">
    <property type="entry name" value="DISCOIDIN DOMAIN-CONTAINING RECEPTOR 2-LIKE PROTEIN"/>
    <property type="match status" value="1"/>
</dbReference>
<dbReference type="Gene3D" id="3.30.200.20">
    <property type="entry name" value="Phosphorylase Kinase, domain 1"/>
    <property type="match status" value="1"/>
</dbReference>
<dbReference type="InterPro" id="IPR050122">
    <property type="entry name" value="RTK"/>
</dbReference>
<dbReference type="AlphaFoldDB" id="A0A0M8ZNR7"/>
<dbReference type="SUPFAM" id="SSF56112">
    <property type="entry name" value="Protein kinase-like (PK-like)"/>
    <property type="match status" value="1"/>
</dbReference>
<keyword evidence="6" id="KW-0067">ATP-binding</keyword>
<evidence type="ECO:0000313" key="18">
    <source>
        <dbReference type="Proteomes" id="UP000053105"/>
    </source>
</evidence>
<dbReference type="EMBL" id="KQ435959">
    <property type="protein sequence ID" value="KOX68005.1"/>
    <property type="molecule type" value="Genomic_DNA"/>
</dbReference>
<dbReference type="PROSITE" id="PS00109">
    <property type="entry name" value="PROTEIN_KINASE_TYR"/>
    <property type="match status" value="1"/>
</dbReference>
<dbReference type="GO" id="GO:0005518">
    <property type="term" value="F:collagen binding"/>
    <property type="evidence" value="ECO:0007669"/>
    <property type="project" value="TreeGrafter"/>
</dbReference>
<dbReference type="PRINTS" id="PR00109">
    <property type="entry name" value="TYRKINASE"/>
</dbReference>
<keyword evidence="4" id="KW-0732">Signal</keyword>
<comment type="similarity">
    <text evidence="12">Belongs to the protein kinase superfamily. Tyr protein kinase family. Insulin receptor subfamily.</text>
</comment>
<dbReference type="SMART" id="SM00219">
    <property type="entry name" value="TyrKc"/>
    <property type="match status" value="1"/>
</dbReference>
<dbReference type="InterPro" id="IPR001245">
    <property type="entry name" value="Ser-Thr/Tyr_kinase_cat_dom"/>
</dbReference>
<dbReference type="Pfam" id="PF21114">
    <property type="entry name" value="DDR1-2_DS-like"/>
    <property type="match status" value="1"/>
</dbReference>
<dbReference type="FunFam" id="2.60.120.260:FF:000007">
    <property type="entry name" value="Discoidin domain receptor tyrosine kinase 1"/>
    <property type="match status" value="1"/>
</dbReference>
<feature type="domain" description="F5/8 type C" evidence="16">
    <location>
        <begin position="87"/>
        <end position="233"/>
    </location>
</feature>
<keyword evidence="2" id="KW-1003">Cell membrane</keyword>
<evidence type="ECO:0000256" key="2">
    <source>
        <dbReference type="ARBA" id="ARBA00022475"/>
    </source>
</evidence>
<keyword evidence="8 14" id="KW-0472">Membrane</keyword>
<evidence type="ECO:0000256" key="10">
    <source>
        <dbReference type="ARBA" id="ARBA00023170"/>
    </source>
</evidence>
<dbReference type="SMART" id="SM00231">
    <property type="entry name" value="FA58C"/>
    <property type="match status" value="1"/>
</dbReference>
<dbReference type="FunFam" id="1.10.510.10:FF:000053">
    <property type="entry name" value="Epithelial discoidin domain-containing receptor 1"/>
    <property type="match status" value="1"/>
</dbReference>
<dbReference type="InterPro" id="IPR008266">
    <property type="entry name" value="Tyr_kinase_AS"/>
</dbReference>
<keyword evidence="11" id="KW-0325">Glycoprotein</keyword>
<dbReference type="PROSITE" id="PS01286">
    <property type="entry name" value="FA58C_2"/>
    <property type="match status" value="1"/>
</dbReference>
<dbReference type="GO" id="GO:0048680">
    <property type="term" value="P:positive regulation of axon regeneration"/>
    <property type="evidence" value="ECO:0007669"/>
    <property type="project" value="UniProtKB-ARBA"/>
</dbReference>
<gene>
    <name evidence="17" type="ORF">WN51_07946</name>
</gene>
<reference evidence="17 18" key="1">
    <citation type="submission" date="2015-07" db="EMBL/GenBank/DDBJ databases">
        <title>The genome of Melipona quadrifasciata.</title>
        <authorList>
            <person name="Pan H."/>
            <person name="Kapheim K."/>
        </authorList>
    </citation>
    <scope>NUCLEOTIDE SEQUENCE [LARGE SCALE GENOMIC DNA]</scope>
    <source>
        <strain evidence="17">0111107301</strain>
        <tissue evidence="17">Whole body</tissue>
    </source>
</reference>
<evidence type="ECO:0000256" key="7">
    <source>
        <dbReference type="ARBA" id="ARBA00022989"/>
    </source>
</evidence>
<keyword evidence="5" id="KW-0547">Nucleotide-binding</keyword>
<feature type="region of interest" description="Disordered" evidence="13">
    <location>
        <begin position="1"/>
        <end position="24"/>
    </location>
</feature>
<evidence type="ECO:0000256" key="5">
    <source>
        <dbReference type="ARBA" id="ARBA00022741"/>
    </source>
</evidence>
<evidence type="ECO:0000313" key="17">
    <source>
        <dbReference type="EMBL" id="KOX68005.1"/>
    </source>
</evidence>
<evidence type="ECO:0000259" key="15">
    <source>
        <dbReference type="PROSITE" id="PS50011"/>
    </source>
</evidence>
<dbReference type="GO" id="GO:0005524">
    <property type="term" value="F:ATP binding"/>
    <property type="evidence" value="ECO:0007669"/>
    <property type="project" value="UniProtKB-KW"/>
</dbReference>
<feature type="transmembrane region" description="Helical" evidence="14">
    <location>
        <begin position="505"/>
        <end position="528"/>
    </location>
</feature>
<evidence type="ECO:0000256" key="4">
    <source>
        <dbReference type="ARBA" id="ARBA00022729"/>
    </source>
</evidence>
<comment type="subcellular location">
    <subcellularLocation>
        <location evidence="1">Cell membrane</location>
        <topology evidence="1">Single-pass type I membrane protein</topology>
    </subcellularLocation>
</comment>
<dbReference type="CDD" id="cd00057">
    <property type="entry name" value="FA58C"/>
    <property type="match status" value="1"/>
</dbReference>
<dbReference type="OrthoDB" id="6071166at2759"/>
<evidence type="ECO:0000256" key="6">
    <source>
        <dbReference type="ARBA" id="ARBA00022840"/>
    </source>
</evidence>
<evidence type="ECO:0000256" key="9">
    <source>
        <dbReference type="ARBA" id="ARBA00023157"/>
    </source>
</evidence>
<proteinExistence type="inferred from homology"/>
<evidence type="ECO:0000259" key="16">
    <source>
        <dbReference type="PROSITE" id="PS50022"/>
    </source>
</evidence>
<dbReference type="InterPro" id="IPR011009">
    <property type="entry name" value="Kinase-like_dom_sf"/>
</dbReference>
<dbReference type="GO" id="GO:0038062">
    <property type="term" value="F:protein tyrosine kinase collagen receptor activity"/>
    <property type="evidence" value="ECO:0007669"/>
    <property type="project" value="TreeGrafter"/>
</dbReference>
<dbReference type="GO" id="GO:0051897">
    <property type="term" value="P:positive regulation of phosphatidylinositol 3-kinase/protein kinase B signal transduction"/>
    <property type="evidence" value="ECO:0007669"/>
    <property type="project" value="TreeGrafter"/>
</dbReference>
<dbReference type="InterPro" id="IPR048525">
    <property type="entry name" value="DDR1-2_DS-like"/>
</dbReference>
<dbReference type="GO" id="GO:0043235">
    <property type="term" value="C:receptor complex"/>
    <property type="evidence" value="ECO:0007669"/>
    <property type="project" value="TreeGrafter"/>
</dbReference>
<dbReference type="Pfam" id="PF00754">
    <property type="entry name" value="F5_F8_type_C"/>
    <property type="match status" value="1"/>
</dbReference>
<dbReference type="SUPFAM" id="SSF49785">
    <property type="entry name" value="Galactose-binding domain-like"/>
    <property type="match status" value="1"/>
</dbReference>
<dbReference type="InterPro" id="IPR008979">
    <property type="entry name" value="Galactose-bd-like_sf"/>
</dbReference>
<accession>A0A0M8ZNR7</accession>
<keyword evidence="7 14" id="KW-1133">Transmembrane helix</keyword>
<protein>
    <submittedName>
        <fullName evidence="17">Discoidin domain-containing receptor 2</fullName>
    </submittedName>
</protein>
<dbReference type="Pfam" id="PF07714">
    <property type="entry name" value="PK_Tyr_Ser-Thr"/>
    <property type="match status" value="1"/>
</dbReference>
<dbReference type="InterPro" id="IPR000421">
    <property type="entry name" value="FA58C"/>
</dbReference>
<evidence type="ECO:0000256" key="14">
    <source>
        <dbReference type="SAM" id="Phobius"/>
    </source>
</evidence>
<dbReference type="PANTHER" id="PTHR24416">
    <property type="entry name" value="TYROSINE-PROTEIN KINASE RECEPTOR"/>
    <property type="match status" value="1"/>
</dbReference>
<sequence>MLAQQLNRRKKKGQKAETLWQASPRLTRQEWHGRSHGEKRARVKPSRETGAMVKSFGFFAGRAIPAVHLMLFLALADTTSAVDLSQCIAPLGMESGAIPDADITASSTFDTGNVGPHLARLKVENLGGAWCPKNQITQEAREWLEIDLHTVHLITATATQGRFGNGLGVEYAEAYLLEYWRPRLGKWVIQGNTNTYLESKHELEPPLWASKIRFLPYSHHTRTVCMRVELYGCYWSEGGRRPLDGDSTPLDLLIADGVVSYSMPQGDKRGNGWEFFDATYDGHWDGELRRGLGQLTDGRTGPDNFKLGYYDNDRTQGWVGWRNDTRGQPVEIKFEFDKVREFSAIHIYCNNQFTKDVQRTSKRNALRVFAFGVKQGFPVYIDTTEKYIAYFSRSDFQQVIGGKYYTGEPITYTYMEDKIFESSRNITIKLHHRVGKYVKLRLHFSDRWIMISEVTFDSDVAHGNFTPEEAPTTESPIQSDVFVEKNGAAEGELPVSTAKHDDPTYMAVVIGVLTAVILLLAVAIFLIVSRHRQRKCFASPMTGKAPSHLGSTCATVEKGAALMAYTLEDDERYAGGSLPTLPRDLGNRFLDIVKLDDYQEPYQALKYAPYYSYSTVVMEMKDMMLNNKGSNNINHSAVYANGAVDTSYDYAVPELGTVPLLNQDGTGRGPAVSSGASDQDSIFSKTSSRGNKTENKKVYVAEAEGIPEYGTTTTVGKRLVAVKFLLPEASEKEKLDFQRDVRILAALEDRNIARVLGACCREEPYCVVMEYLEHGDLCQFLKTHITAEDAHSMPIGVKTLSFNCLIYMAAQIASGMRYLENLNFVHRDLATRNCLVGKAYHIKISDFGTDNELYASDYYKVDGTVPLPIRWMAWESIFLGKYTTKSDVWAFAVTLWEILNLGRRVPYEHLSNEEVVQSLRRLHRAADCSDADGENNGCKESTDNLFNYLPQPTACSKDIYDLMLDCWRREETERPTFREISMFLQRKNLGYAPTS</sequence>
<keyword evidence="3 14" id="KW-0812">Transmembrane</keyword>
<name>A0A0M8ZNR7_9HYME</name>
<feature type="region of interest" description="Disordered" evidence="13">
    <location>
        <begin position="666"/>
        <end position="689"/>
    </location>
</feature>
<dbReference type="GO" id="GO:0005886">
    <property type="term" value="C:plasma membrane"/>
    <property type="evidence" value="ECO:0007669"/>
    <property type="project" value="UniProtKB-SubCell"/>
</dbReference>
<dbReference type="InterPro" id="IPR000719">
    <property type="entry name" value="Prot_kinase_dom"/>
</dbReference>
<dbReference type="InterPro" id="IPR020635">
    <property type="entry name" value="Tyr_kinase_cat_dom"/>
</dbReference>
<dbReference type="Gene3D" id="1.10.510.10">
    <property type="entry name" value="Transferase(Phosphotransferase) domain 1"/>
    <property type="match status" value="1"/>
</dbReference>
<dbReference type="Gene3D" id="2.60.120.1190">
    <property type="match status" value="1"/>
</dbReference>
<evidence type="ECO:0000256" key="3">
    <source>
        <dbReference type="ARBA" id="ARBA00022692"/>
    </source>
</evidence>
<organism evidence="17 18">
    <name type="scientific">Melipona quadrifasciata</name>
    <dbReference type="NCBI Taxonomy" id="166423"/>
    <lineage>
        <taxon>Eukaryota</taxon>
        <taxon>Metazoa</taxon>
        <taxon>Ecdysozoa</taxon>
        <taxon>Arthropoda</taxon>
        <taxon>Hexapoda</taxon>
        <taxon>Insecta</taxon>
        <taxon>Pterygota</taxon>
        <taxon>Neoptera</taxon>
        <taxon>Endopterygota</taxon>
        <taxon>Hymenoptera</taxon>
        <taxon>Apocrita</taxon>
        <taxon>Aculeata</taxon>
        <taxon>Apoidea</taxon>
        <taxon>Anthophila</taxon>
        <taxon>Apidae</taxon>
        <taxon>Melipona</taxon>
    </lineage>
</organism>
<evidence type="ECO:0000256" key="1">
    <source>
        <dbReference type="ARBA" id="ARBA00004251"/>
    </source>
</evidence>
<evidence type="ECO:0000256" key="11">
    <source>
        <dbReference type="ARBA" id="ARBA00023180"/>
    </source>
</evidence>
<evidence type="ECO:0000256" key="8">
    <source>
        <dbReference type="ARBA" id="ARBA00023136"/>
    </source>
</evidence>
<dbReference type="Proteomes" id="UP000053105">
    <property type="component" value="Unassembled WGS sequence"/>
</dbReference>
<keyword evidence="18" id="KW-1185">Reference proteome</keyword>